<dbReference type="Proteomes" id="UP000185944">
    <property type="component" value="Unassembled WGS sequence"/>
</dbReference>
<dbReference type="RefSeq" id="XP_067545299.1">
    <property type="nucleotide sequence ID" value="XM_067687591.1"/>
</dbReference>
<evidence type="ECO:0000313" key="2">
    <source>
        <dbReference type="Proteomes" id="UP000185944"/>
    </source>
</evidence>
<dbReference type="AlphaFoldDB" id="A0A177EIJ1"/>
<evidence type="ECO:0000313" key="1">
    <source>
        <dbReference type="EMBL" id="OAG31698.1"/>
    </source>
</evidence>
<gene>
    <name evidence="1" type="ORF">NEDG_00173</name>
</gene>
<keyword evidence="2" id="KW-1185">Reference proteome</keyword>
<dbReference type="GeneID" id="93646523"/>
<name>A0A177EIJ1_9MICR</name>
<dbReference type="EMBL" id="LTDL01000014">
    <property type="protein sequence ID" value="OAG31698.1"/>
    <property type="molecule type" value="Genomic_DNA"/>
</dbReference>
<dbReference type="OrthoDB" id="2186714at2759"/>
<comment type="caution">
    <text evidence="1">The sequence shown here is derived from an EMBL/GenBank/DDBJ whole genome shotgun (WGS) entry which is preliminary data.</text>
</comment>
<reference evidence="1 2" key="1">
    <citation type="submission" date="2016-02" db="EMBL/GenBank/DDBJ databases">
        <title>Discovery of a natural microsporidian pathogen with a broad tissue tropism in Caenorhabditis elegans.</title>
        <authorList>
            <person name="Luallen R.J."/>
            <person name="Reinke A.W."/>
            <person name="Tong L."/>
            <person name="Botts M.R."/>
            <person name="Felix M.-A."/>
            <person name="Troemel E.R."/>
        </authorList>
    </citation>
    <scope>NUCLEOTIDE SEQUENCE [LARGE SCALE GENOMIC DNA]</scope>
    <source>
        <strain evidence="1 2">JUm2807</strain>
    </source>
</reference>
<proteinExistence type="predicted"/>
<accession>A0A177EIJ1</accession>
<sequence length="87" mass="10278">MEPKTPQQRAEYLEQLQRETKKNQKAYQKKLIGDTVRRRYSELWLRKKSYKERTIAPAPEDAKAVERDITMIAPAFYTKAPRTAPKP</sequence>
<protein>
    <submittedName>
        <fullName evidence="1">Uncharacterized protein</fullName>
    </submittedName>
</protein>
<organism evidence="1 2">
    <name type="scientific">Nematocida displodere</name>
    <dbReference type="NCBI Taxonomy" id="1805483"/>
    <lineage>
        <taxon>Eukaryota</taxon>
        <taxon>Fungi</taxon>
        <taxon>Fungi incertae sedis</taxon>
        <taxon>Microsporidia</taxon>
        <taxon>Nematocida</taxon>
    </lineage>
</organism>
<dbReference type="VEuPathDB" id="MicrosporidiaDB:NEDG_00173"/>